<feature type="domain" description="Major facilitator superfamily (MFS) profile" evidence="7">
    <location>
        <begin position="18"/>
        <end position="415"/>
    </location>
</feature>
<feature type="transmembrane region" description="Helical" evidence="6">
    <location>
        <begin position="287"/>
        <end position="310"/>
    </location>
</feature>
<accession>A0A1N6M926</accession>
<feature type="transmembrane region" description="Helical" evidence="6">
    <location>
        <begin position="84"/>
        <end position="101"/>
    </location>
</feature>
<dbReference type="PANTHER" id="PTHR23502:SF132">
    <property type="entry name" value="POLYAMINE TRANSPORTER 2-RELATED"/>
    <property type="match status" value="1"/>
</dbReference>
<evidence type="ECO:0000256" key="4">
    <source>
        <dbReference type="ARBA" id="ARBA00022989"/>
    </source>
</evidence>
<sequence length="415" mass="45314">MHHAPSQQSQVKSQQLHIKKLILIITILGQASIALYLPALPEISRGLVIDEFQTKLTVTCFIIGFGISPLFFGPISDRIGRKPILFTALLLALVGFVGNIFSTTFEVFTLCRILEGLGCGGLLTSGRAIVRDVFSGKELASASSYLSMGFALGFGLSPVIGGLLTKTFHWTSVFIFLALFDLFIMGLCFFYLPETKTATPGKPQDNLLKITLKDYLHAISNHQFMLNVLGGFFAYCIVISYNVMTPFLVQGYFHFSPDEYGYLAVLIGVPYYLAASMNRQIVLKHSIYFSCMLGGFLILVAGTVMLGANLSGYQNIYVLIVPFMVATFGQALIFSNTIASALQLFPATSGGRMSALYSSLQMIFVSLISTYFACLPDNNTIYLATVVGCMGGCCLMCIILCERVRRAHVSKTATA</sequence>
<proteinExistence type="predicted"/>
<evidence type="ECO:0000259" key="7">
    <source>
        <dbReference type="PROSITE" id="PS50850"/>
    </source>
</evidence>
<feature type="transmembrane region" description="Helical" evidence="6">
    <location>
        <begin position="316"/>
        <end position="342"/>
    </location>
</feature>
<feature type="transmembrane region" description="Helical" evidence="6">
    <location>
        <begin position="260"/>
        <end position="275"/>
    </location>
</feature>
<keyword evidence="2" id="KW-0813">Transport</keyword>
<dbReference type="SUPFAM" id="SSF103473">
    <property type="entry name" value="MFS general substrate transporter"/>
    <property type="match status" value="1"/>
</dbReference>
<organism evidence="8 9">
    <name type="scientific">Vibrio spartinae</name>
    <dbReference type="NCBI Taxonomy" id="1918945"/>
    <lineage>
        <taxon>Bacteria</taxon>
        <taxon>Pseudomonadati</taxon>
        <taxon>Pseudomonadota</taxon>
        <taxon>Gammaproteobacteria</taxon>
        <taxon>Vibrionales</taxon>
        <taxon>Vibrionaceae</taxon>
        <taxon>Vibrio</taxon>
    </lineage>
</organism>
<feature type="transmembrane region" description="Helical" evidence="6">
    <location>
        <begin position="379"/>
        <end position="401"/>
    </location>
</feature>
<dbReference type="InterPro" id="IPR020846">
    <property type="entry name" value="MFS_dom"/>
</dbReference>
<dbReference type="InterPro" id="IPR011701">
    <property type="entry name" value="MFS"/>
</dbReference>
<dbReference type="InterPro" id="IPR036259">
    <property type="entry name" value="MFS_trans_sf"/>
</dbReference>
<reference evidence="8 9" key="1">
    <citation type="submission" date="2016-12" db="EMBL/GenBank/DDBJ databases">
        <authorList>
            <person name="Song W.-J."/>
            <person name="Kurnit D.M."/>
        </authorList>
    </citation>
    <scope>NUCLEOTIDE SEQUENCE [LARGE SCALE GENOMIC DNA]</scope>
    <source>
        <strain evidence="8 9">CECT 9026</strain>
    </source>
</reference>
<feature type="transmembrane region" description="Helical" evidence="6">
    <location>
        <begin position="142"/>
        <end position="164"/>
    </location>
</feature>
<feature type="transmembrane region" description="Helical" evidence="6">
    <location>
        <begin position="170"/>
        <end position="192"/>
    </location>
</feature>
<dbReference type="CDD" id="cd17320">
    <property type="entry name" value="MFS_MdfA_MDR_like"/>
    <property type="match status" value="1"/>
</dbReference>
<comment type="subcellular location">
    <subcellularLocation>
        <location evidence="1">Membrane</location>
        <topology evidence="1">Multi-pass membrane protein</topology>
    </subcellularLocation>
</comment>
<dbReference type="PROSITE" id="PS50850">
    <property type="entry name" value="MFS"/>
    <property type="match status" value="1"/>
</dbReference>
<dbReference type="OrthoDB" id="9814303at2"/>
<feature type="transmembrane region" description="Helical" evidence="6">
    <location>
        <begin position="224"/>
        <end position="248"/>
    </location>
</feature>
<dbReference type="GO" id="GO:0022857">
    <property type="term" value="F:transmembrane transporter activity"/>
    <property type="evidence" value="ECO:0007669"/>
    <property type="project" value="InterPro"/>
</dbReference>
<dbReference type="Gene3D" id="1.20.1720.10">
    <property type="entry name" value="Multidrug resistance protein D"/>
    <property type="match status" value="1"/>
</dbReference>
<dbReference type="RefSeq" id="WP_074374342.1">
    <property type="nucleotide sequence ID" value="NZ_AP024908.1"/>
</dbReference>
<protein>
    <submittedName>
        <fullName evidence="8">Multidrug resistance protein D</fullName>
    </submittedName>
</protein>
<feature type="transmembrane region" description="Helical" evidence="6">
    <location>
        <begin position="354"/>
        <end position="373"/>
    </location>
</feature>
<evidence type="ECO:0000313" key="9">
    <source>
        <dbReference type="Proteomes" id="UP000184774"/>
    </source>
</evidence>
<keyword evidence="4 6" id="KW-1133">Transmembrane helix</keyword>
<dbReference type="Pfam" id="PF07690">
    <property type="entry name" value="MFS_1"/>
    <property type="match status" value="1"/>
</dbReference>
<gene>
    <name evidence="8" type="primary">emrD</name>
    <name evidence="8" type="ORF">VSP9026_03602</name>
</gene>
<feature type="transmembrane region" description="Helical" evidence="6">
    <location>
        <begin position="21"/>
        <end position="40"/>
    </location>
</feature>
<dbReference type="AlphaFoldDB" id="A0A1N6M926"/>
<evidence type="ECO:0000256" key="3">
    <source>
        <dbReference type="ARBA" id="ARBA00022692"/>
    </source>
</evidence>
<dbReference type="Proteomes" id="UP000184774">
    <property type="component" value="Unassembled WGS sequence"/>
</dbReference>
<evidence type="ECO:0000256" key="6">
    <source>
        <dbReference type="SAM" id="Phobius"/>
    </source>
</evidence>
<dbReference type="EMBL" id="FSSB01000022">
    <property type="protein sequence ID" value="SIO95850.1"/>
    <property type="molecule type" value="Genomic_DNA"/>
</dbReference>
<feature type="transmembrane region" description="Helical" evidence="6">
    <location>
        <begin position="52"/>
        <end position="72"/>
    </location>
</feature>
<feature type="transmembrane region" description="Helical" evidence="6">
    <location>
        <begin position="107"/>
        <end position="130"/>
    </location>
</feature>
<evidence type="ECO:0000256" key="2">
    <source>
        <dbReference type="ARBA" id="ARBA00022448"/>
    </source>
</evidence>
<keyword evidence="3 6" id="KW-0812">Transmembrane</keyword>
<evidence type="ECO:0000256" key="1">
    <source>
        <dbReference type="ARBA" id="ARBA00004141"/>
    </source>
</evidence>
<name>A0A1N6M926_9VIBR</name>
<dbReference type="GO" id="GO:0005886">
    <property type="term" value="C:plasma membrane"/>
    <property type="evidence" value="ECO:0007669"/>
    <property type="project" value="TreeGrafter"/>
</dbReference>
<keyword evidence="5 6" id="KW-0472">Membrane</keyword>
<dbReference type="GO" id="GO:1990961">
    <property type="term" value="P:xenobiotic detoxification by transmembrane export across the plasma membrane"/>
    <property type="evidence" value="ECO:0007669"/>
    <property type="project" value="TreeGrafter"/>
</dbReference>
<evidence type="ECO:0000256" key="5">
    <source>
        <dbReference type="ARBA" id="ARBA00023136"/>
    </source>
</evidence>
<evidence type="ECO:0000313" key="8">
    <source>
        <dbReference type="EMBL" id="SIO95850.1"/>
    </source>
</evidence>
<dbReference type="PANTHER" id="PTHR23502">
    <property type="entry name" value="MAJOR FACILITATOR SUPERFAMILY"/>
    <property type="match status" value="1"/>
</dbReference>